<protein>
    <submittedName>
        <fullName evidence="2">Uncharacterized protein</fullName>
    </submittedName>
</protein>
<accession>A0A165EI15</accession>
<organism evidence="2 3">
    <name type="scientific">Exidia glandulosa HHB12029</name>
    <dbReference type="NCBI Taxonomy" id="1314781"/>
    <lineage>
        <taxon>Eukaryota</taxon>
        <taxon>Fungi</taxon>
        <taxon>Dikarya</taxon>
        <taxon>Basidiomycota</taxon>
        <taxon>Agaricomycotina</taxon>
        <taxon>Agaricomycetes</taxon>
        <taxon>Auriculariales</taxon>
        <taxon>Exidiaceae</taxon>
        <taxon>Exidia</taxon>
    </lineage>
</organism>
<keyword evidence="3" id="KW-1185">Reference proteome</keyword>
<reference evidence="2 3" key="1">
    <citation type="journal article" date="2016" name="Mol. Biol. Evol.">
        <title>Comparative Genomics of Early-Diverging Mushroom-Forming Fungi Provides Insights into the Origins of Lignocellulose Decay Capabilities.</title>
        <authorList>
            <person name="Nagy L.G."/>
            <person name="Riley R."/>
            <person name="Tritt A."/>
            <person name="Adam C."/>
            <person name="Daum C."/>
            <person name="Floudas D."/>
            <person name="Sun H."/>
            <person name="Yadav J.S."/>
            <person name="Pangilinan J."/>
            <person name="Larsson K.H."/>
            <person name="Matsuura K."/>
            <person name="Barry K."/>
            <person name="Labutti K."/>
            <person name="Kuo R."/>
            <person name="Ohm R.A."/>
            <person name="Bhattacharya S.S."/>
            <person name="Shirouzu T."/>
            <person name="Yoshinaga Y."/>
            <person name="Martin F.M."/>
            <person name="Grigoriev I.V."/>
            <person name="Hibbett D.S."/>
        </authorList>
    </citation>
    <scope>NUCLEOTIDE SEQUENCE [LARGE SCALE GENOMIC DNA]</scope>
    <source>
        <strain evidence="2 3">HHB12029</strain>
    </source>
</reference>
<dbReference type="Proteomes" id="UP000077266">
    <property type="component" value="Unassembled WGS sequence"/>
</dbReference>
<gene>
    <name evidence="2" type="ORF">EXIGLDRAFT_212975</name>
</gene>
<name>A0A165EI15_EXIGL</name>
<feature type="region of interest" description="Disordered" evidence="1">
    <location>
        <begin position="27"/>
        <end position="55"/>
    </location>
</feature>
<proteinExistence type="predicted"/>
<dbReference type="EMBL" id="KV426139">
    <property type="protein sequence ID" value="KZV86981.1"/>
    <property type="molecule type" value="Genomic_DNA"/>
</dbReference>
<dbReference type="AlphaFoldDB" id="A0A165EI15"/>
<evidence type="ECO:0000256" key="1">
    <source>
        <dbReference type="SAM" id="MobiDB-lite"/>
    </source>
</evidence>
<evidence type="ECO:0000313" key="3">
    <source>
        <dbReference type="Proteomes" id="UP000077266"/>
    </source>
</evidence>
<evidence type="ECO:0000313" key="2">
    <source>
        <dbReference type="EMBL" id="KZV86981.1"/>
    </source>
</evidence>
<dbReference type="InParanoid" id="A0A165EI15"/>
<sequence length="131" mass="13778">MCGYKCRAKILRGVDIDVARARGNEGERARAIEGPTQPAAQIGRGHVSGGDLEKNSTCRGCRPVLRSGQSTRSRAGATRLEVAALSGALCALDAPEHSEQPEQTALLPSSGFLQMGRLAFRIHPPAAGRSS</sequence>